<dbReference type="GO" id="GO:0008270">
    <property type="term" value="F:zinc ion binding"/>
    <property type="evidence" value="ECO:0007669"/>
    <property type="project" value="InterPro"/>
</dbReference>
<dbReference type="InterPro" id="IPR011032">
    <property type="entry name" value="GroES-like_sf"/>
</dbReference>
<comment type="cofactor">
    <cofactor evidence="4">
        <name>Zn(2+)</name>
        <dbReference type="ChEBI" id="CHEBI:29105"/>
    </cofactor>
</comment>
<organism evidence="7 8">
    <name type="scientific">Atribacter laminatus</name>
    <dbReference type="NCBI Taxonomy" id="2847778"/>
    <lineage>
        <taxon>Bacteria</taxon>
        <taxon>Pseudomonadati</taxon>
        <taxon>Atribacterota</taxon>
        <taxon>Atribacteria</taxon>
        <taxon>Atribacterales</taxon>
        <taxon>Atribacteraceae</taxon>
        <taxon>Atribacter</taxon>
    </lineage>
</organism>
<dbReference type="Gene3D" id="3.40.50.720">
    <property type="entry name" value="NAD(P)-binding Rossmann-like Domain"/>
    <property type="match status" value="1"/>
</dbReference>
<evidence type="ECO:0000313" key="7">
    <source>
        <dbReference type="EMBL" id="QPM68034.1"/>
    </source>
</evidence>
<protein>
    <submittedName>
        <fullName evidence="7">Putative zinc-type alcohol dehydrogenase-like protein YjmD</fullName>
        <ecNumber evidence="7">1.-.-.-</ecNumber>
    </submittedName>
</protein>
<accession>A0A7T1ALB1</accession>
<dbReference type="GO" id="GO:0016491">
    <property type="term" value="F:oxidoreductase activity"/>
    <property type="evidence" value="ECO:0007669"/>
    <property type="project" value="UniProtKB-KW"/>
</dbReference>
<dbReference type="AlphaFoldDB" id="A0A7T1ALB1"/>
<dbReference type="EMBL" id="CP065383">
    <property type="protein sequence ID" value="QPM68034.1"/>
    <property type="molecule type" value="Genomic_DNA"/>
</dbReference>
<evidence type="ECO:0000259" key="5">
    <source>
        <dbReference type="Pfam" id="PF00107"/>
    </source>
</evidence>
<evidence type="ECO:0000256" key="3">
    <source>
        <dbReference type="ARBA" id="ARBA00023002"/>
    </source>
</evidence>
<keyword evidence="3 7" id="KW-0560">Oxidoreductase</keyword>
<dbReference type="PANTHER" id="PTHR43401">
    <property type="entry name" value="L-THREONINE 3-DEHYDROGENASE"/>
    <property type="match status" value="1"/>
</dbReference>
<keyword evidence="2 4" id="KW-0862">Zinc</keyword>
<dbReference type="InterPro" id="IPR013154">
    <property type="entry name" value="ADH-like_N"/>
</dbReference>
<evidence type="ECO:0000313" key="8">
    <source>
        <dbReference type="Proteomes" id="UP000594463"/>
    </source>
</evidence>
<dbReference type="InterPro" id="IPR013149">
    <property type="entry name" value="ADH-like_C"/>
</dbReference>
<reference evidence="7 8" key="1">
    <citation type="journal article" date="2021" name="Nat. Commun.">
        <title>Isolation of a member of the candidate phylum Atribacteria reveals a unique cell membrane structure.</title>
        <authorList>
            <person name="Taiki K."/>
            <person name="Nobu M.K."/>
            <person name="Kusada H."/>
            <person name="Meng X.-Y."/>
            <person name="Hosoki N."/>
            <person name="Uematsu K."/>
            <person name="Yoshioka H."/>
            <person name="Kamagata Y."/>
            <person name="Tamaki H."/>
        </authorList>
    </citation>
    <scope>NUCLEOTIDE SEQUENCE [LARGE SCALE GENOMIC DNA]</scope>
    <source>
        <strain evidence="7 8">RT761</strain>
    </source>
</reference>
<dbReference type="PROSITE" id="PS00059">
    <property type="entry name" value="ADH_ZINC"/>
    <property type="match status" value="1"/>
</dbReference>
<evidence type="ECO:0000256" key="4">
    <source>
        <dbReference type="RuleBase" id="RU361277"/>
    </source>
</evidence>
<dbReference type="RefSeq" id="WP_218113195.1">
    <property type="nucleotide sequence ID" value="NZ_CP065383.1"/>
</dbReference>
<proteinExistence type="inferred from homology"/>
<dbReference type="Gene3D" id="3.90.180.10">
    <property type="entry name" value="Medium-chain alcohol dehydrogenases, catalytic domain"/>
    <property type="match status" value="1"/>
</dbReference>
<name>A0A7T1ALB1_ATRLM</name>
<dbReference type="KEGG" id="alam:RT761_01248"/>
<gene>
    <name evidence="7" type="primary">yjmD_1</name>
    <name evidence="7" type="ORF">RT761_01248</name>
</gene>
<comment type="similarity">
    <text evidence="4">Belongs to the zinc-containing alcohol dehydrogenase family.</text>
</comment>
<dbReference type="SUPFAM" id="SSF50129">
    <property type="entry name" value="GroES-like"/>
    <property type="match status" value="1"/>
</dbReference>
<dbReference type="Proteomes" id="UP000594463">
    <property type="component" value="Chromosome"/>
</dbReference>
<dbReference type="Pfam" id="PF00107">
    <property type="entry name" value="ADH_zinc_N"/>
    <property type="match status" value="1"/>
</dbReference>
<dbReference type="Pfam" id="PF08240">
    <property type="entry name" value="ADH_N"/>
    <property type="match status" value="1"/>
</dbReference>
<feature type="domain" description="Alcohol dehydrogenase-like C-terminal" evidence="5">
    <location>
        <begin position="167"/>
        <end position="302"/>
    </location>
</feature>
<feature type="domain" description="Alcohol dehydrogenase-like N-terminal" evidence="6">
    <location>
        <begin position="25"/>
        <end position="124"/>
    </location>
</feature>
<sequence length="342" mass="37545">MKALFGKSPFQLQWRDALVPQPQLGQVLVRVEAGGICGTDLHFLRNNEDWTPLGHEVVGTIEQIGENVDDSLIGKSVIVENHAACGVCKQCKNGRSLYCENLTTYMTDQAGFSEYLVVRQDMVHVYDKKLLDSLHASLAEPLTVALDITLRAELELNDEVVVFGPGPIGLMVVGLAKLQGARRVFLVGSNQSTPRASYRLNLGKQIGADVTLSYEANDVVNEIMSVVPKGVDRVIVTAPPKTIADAIQISRFGGIIAFNGIEYGEGSQITFDANEFHFKKLQLRASHAIPNHNFPIAIDLLNRHSFPLEALLSHVFPFNEAEKAFQIASSQKEKVVKVVLKS</sequence>
<evidence type="ECO:0000256" key="1">
    <source>
        <dbReference type="ARBA" id="ARBA00022723"/>
    </source>
</evidence>
<keyword evidence="1 4" id="KW-0479">Metal-binding</keyword>
<keyword evidence="8" id="KW-1185">Reference proteome</keyword>
<dbReference type="InterPro" id="IPR050129">
    <property type="entry name" value="Zn_alcohol_dh"/>
</dbReference>
<dbReference type="PANTHER" id="PTHR43401:SF2">
    <property type="entry name" value="L-THREONINE 3-DEHYDROGENASE"/>
    <property type="match status" value="1"/>
</dbReference>
<dbReference type="InterPro" id="IPR036291">
    <property type="entry name" value="NAD(P)-bd_dom_sf"/>
</dbReference>
<dbReference type="EC" id="1.-.-.-" evidence="7"/>
<evidence type="ECO:0000256" key="2">
    <source>
        <dbReference type="ARBA" id="ARBA00022833"/>
    </source>
</evidence>
<dbReference type="InterPro" id="IPR002328">
    <property type="entry name" value="ADH_Zn_CS"/>
</dbReference>
<evidence type="ECO:0000259" key="6">
    <source>
        <dbReference type="Pfam" id="PF08240"/>
    </source>
</evidence>
<dbReference type="SUPFAM" id="SSF51735">
    <property type="entry name" value="NAD(P)-binding Rossmann-fold domains"/>
    <property type="match status" value="1"/>
</dbReference>